<dbReference type="InterPro" id="IPR012547">
    <property type="entry name" value="PDDEXK_9"/>
</dbReference>
<dbReference type="Proteomes" id="UP000274822">
    <property type="component" value="Unassembled WGS sequence"/>
</dbReference>
<feature type="non-terminal residue" evidence="1">
    <location>
        <position position="1"/>
    </location>
</feature>
<protein>
    <submittedName>
        <fullName evidence="1">Uncharacterized protein</fullName>
    </submittedName>
</protein>
<dbReference type="PANTHER" id="PTHR34825">
    <property type="entry name" value="CONSERVED PROTEIN, WITH A WEAK D-GALACTARATE DEHYDRATASE/ALTRONATE HYDROLASE DOMAIN"/>
    <property type="match status" value="1"/>
</dbReference>
<gene>
    <name evidence="1" type="ORF">BC938DRAFT_478649</name>
</gene>
<dbReference type="EMBL" id="RBNJ01033840">
    <property type="protein sequence ID" value="RUS12617.1"/>
    <property type="molecule type" value="Genomic_DNA"/>
</dbReference>
<accession>A0A433P504</accession>
<reference evidence="1 2" key="1">
    <citation type="journal article" date="2018" name="New Phytol.">
        <title>Phylogenomics of Endogonaceae and evolution of mycorrhizas within Mucoromycota.</title>
        <authorList>
            <person name="Chang Y."/>
            <person name="Desiro A."/>
            <person name="Na H."/>
            <person name="Sandor L."/>
            <person name="Lipzen A."/>
            <person name="Clum A."/>
            <person name="Barry K."/>
            <person name="Grigoriev I.V."/>
            <person name="Martin F.M."/>
            <person name="Stajich J.E."/>
            <person name="Smith M.E."/>
            <person name="Bonito G."/>
            <person name="Spatafora J.W."/>
        </authorList>
    </citation>
    <scope>NUCLEOTIDE SEQUENCE [LARGE SCALE GENOMIC DNA]</scope>
    <source>
        <strain evidence="1 2">AD002</strain>
    </source>
</reference>
<evidence type="ECO:0000313" key="2">
    <source>
        <dbReference type="Proteomes" id="UP000274822"/>
    </source>
</evidence>
<comment type="caution">
    <text evidence="1">The sequence shown here is derived from an EMBL/GenBank/DDBJ whole genome shotgun (WGS) entry which is preliminary data.</text>
</comment>
<dbReference type="PANTHER" id="PTHR34825:SF1">
    <property type="entry name" value="AAA-ATPASE-LIKE DOMAIN-CONTAINING PROTEIN"/>
    <property type="match status" value="1"/>
</dbReference>
<dbReference type="Pfam" id="PF08011">
    <property type="entry name" value="PDDEXK_9"/>
    <property type="match status" value="1"/>
</dbReference>
<sequence>DNTNLQRAFMVGILRIGKSDFLSSLNNVDVFPMTRAKYATSFGFTEDEVRLLLEHHNIEIPMSEVTDWYNGYLIGTQDNCHPLFNPWSIVCLCQHRELQPFCNESGGTITIQKMLPDASQEFKDAVLILAQHGSVNHSLNDRMSYEDLAQNNDQTLCMLLYYSGYLTINNDKFRVPNTEVQMEWLSWIIPVLSNPRIVADLLDLLVVCDMDRFKTEFEKVTVDSLSFHDVGGSRSGKRAEFYYHAFCLGFMLGLHRHGYHITSNQEAGFGRFDISAAPPSSGSLPAIIMEFKIEDLAQSALEQIITK</sequence>
<dbReference type="AlphaFoldDB" id="A0A433P504"/>
<evidence type="ECO:0000313" key="1">
    <source>
        <dbReference type="EMBL" id="RUS12617.1"/>
    </source>
</evidence>
<feature type="non-terminal residue" evidence="1">
    <location>
        <position position="307"/>
    </location>
</feature>
<organism evidence="1 2">
    <name type="scientific">Jimgerdemannia flammicorona</name>
    <dbReference type="NCBI Taxonomy" id="994334"/>
    <lineage>
        <taxon>Eukaryota</taxon>
        <taxon>Fungi</taxon>
        <taxon>Fungi incertae sedis</taxon>
        <taxon>Mucoromycota</taxon>
        <taxon>Mucoromycotina</taxon>
        <taxon>Endogonomycetes</taxon>
        <taxon>Endogonales</taxon>
        <taxon>Endogonaceae</taxon>
        <taxon>Jimgerdemannia</taxon>
    </lineage>
</organism>
<keyword evidence="2" id="KW-1185">Reference proteome</keyword>
<name>A0A433P504_9FUNG</name>
<proteinExistence type="predicted"/>